<reference evidence="3 4" key="1">
    <citation type="submission" date="2017-07" db="EMBL/GenBank/DDBJ databases">
        <title>Leptospira spp. isolated from tropical soils.</title>
        <authorList>
            <person name="Thibeaux R."/>
            <person name="Iraola G."/>
            <person name="Ferres I."/>
            <person name="Bierque E."/>
            <person name="Girault D."/>
            <person name="Soupe-Gilbert M.-E."/>
            <person name="Picardeau M."/>
            <person name="Goarant C."/>
        </authorList>
    </citation>
    <scope>NUCLEOTIDE SEQUENCE [LARGE SCALE GENOMIC DNA]</scope>
    <source>
        <strain evidence="1 4">FH2-B-C1</strain>
        <strain evidence="2 3">FH2-B-D1</strain>
    </source>
</reference>
<evidence type="ECO:0000313" key="3">
    <source>
        <dbReference type="Proteomes" id="UP000232149"/>
    </source>
</evidence>
<evidence type="ECO:0000313" key="4">
    <source>
        <dbReference type="Proteomes" id="UP000232188"/>
    </source>
</evidence>
<accession>A0A2M9YLV4</accession>
<dbReference type="Proteomes" id="UP000232149">
    <property type="component" value="Unassembled WGS sequence"/>
</dbReference>
<evidence type="ECO:0000313" key="2">
    <source>
        <dbReference type="EMBL" id="PJZ63685.1"/>
    </source>
</evidence>
<dbReference type="EMBL" id="NPDU01000003">
    <property type="protein sequence ID" value="PJZ63685.1"/>
    <property type="molecule type" value="Genomic_DNA"/>
</dbReference>
<protein>
    <submittedName>
        <fullName evidence="1">Uncharacterized protein</fullName>
    </submittedName>
</protein>
<proteinExistence type="predicted"/>
<evidence type="ECO:0000313" key="1">
    <source>
        <dbReference type="EMBL" id="PJZ52514.1"/>
    </source>
</evidence>
<dbReference type="AlphaFoldDB" id="A0A2M9YLV4"/>
<name>A0A2M9YLV4_9LEPT</name>
<gene>
    <name evidence="2" type="ORF">CH376_02250</name>
    <name evidence="1" type="ORF">CH380_15235</name>
</gene>
<dbReference type="Proteomes" id="UP000232188">
    <property type="component" value="Unassembled WGS sequence"/>
</dbReference>
<keyword evidence="3" id="KW-1185">Reference proteome</keyword>
<comment type="caution">
    <text evidence="1">The sequence shown here is derived from an EMBL/GenBank/DDBJ whole genome shotgun (WGS) entry which is preliminary data.</text>
</comment>
<organism evidence="1 4">
    <name type="scientific">Leptospira adleri</name>
    <dbReference type="NCBI Taxonomy" id="2023186"/>
    <lineage>
        <taxon>Bacteria</taxon>
        <taxon>Pseudomonadati</taxon>
        <taxon>Spirochaetota</taxon>
        <taxon>Spirochaetia</taxon>
        <taxon>Leptospirales</taxon>
        <taxon>Leptospiraceae</taxon>
        <taxon>Leptospira</taxon>
    </lineage>
</organism>
<sequence>MRPSLRAKATFALSLGSRDSAKVSRTSFNTMKYSGKHSPIIYARSSAIGNDSRILREQLF</sequence>
<dbReference type="EMBL" id="NPDV01000013">
    <property type="protein sequence ID" value="PJZ52514.1"/>
    <property type="molecule type" value="Genomic_DNA"/>
</dbReference>